<keyword evidence="4" id="KW-1185">Reference proteome</keyword>
<gene>
    <name evidence="3" type="ORF">HGA15_30560</name>
</gene>
<organism evidence="3 4">
    <name type="scientific">Nocardia flavorosea</name>
    <dbReference type="NCBI Taxonomy" id="53429"/>
    <lineage>
        <taxon>Bacteria</taxon>
        <taxon>Bacillati</taxon>
        <taxon>Actinomycetota</taxon>
        <taxon>Actinomycetes</taxon>
        <taxon>Mycobacteriales</taxon>
        <taxon>Nocardiaceae</taxon>
        <taxon>Nocardia</taxon>
    </lineage>
</organism>
<comment type="caution">
    <text evidence="3">The sequence shown here is derived from an EMBL/GenBank/DDBJ whole genome shotgun (WGS) entry which is preliminary data.</text>
</comment>
<evidence type="ECO:0000259" key="2">
    <source>
        <dbReference type="PROSITE" id="PS51674"/>
    </source>
</evidence>
<name>A0A846YNP9_9NOCA</name>
<sequence>MTAPRVDPSNPQAAHPETAAVCARPEFDEWARKHRGSIWDYAIDGEGDKAAASRRKHAARLCMSCPLRSKCLDRHTALVAENLRKMRADPNYSSGVREKDALIPGVWGGRIFPDRPHADPVGQTSFISKTDCWPKAA</sequence>
<protein>
    <recommendedName>
        <fullName evidence="2">4Fe-4S Wbl-type domain-containing protein</fullName>
    </recommendedName>
</protein>
<evidence type="ECO:0000313" key="4">
    <source>
        <dbReference type="Proteomes" id="UP000570678"/>
    </source>
</evidence>
<feature type="domain" description="4Fe-4S Wbl-type" evidence="2">
    <location>
        <begin position="21"/>
        <end position="117"/>
    </location>
</feature>
<reference evidence="3 4" key="1">
    <citation type="submission" date="2020-04" db="EMBL/GenBank/DDBJ databases">
        <title>MicrobeNet Type strains.</title>
        <authorList>
            <person name="Nicholson A.C."/>
        </authorList>
    </citation>
    <scope>NUCLEOTIDE SEQUENCE [LARGE SCALE GENOMIC DNA]</scope>
    <source>
        <strain evidence="3 4">JCM 3332</strain>
    </source>
</reference>
<proteinExistence type="predicted"/>
<dbReference type="EMBL" id="JAAXOT010000022">
    <property type="protein sequence ID" value="NKY60403.1"/>
    <property type="molecule type" value="Genomic_DNA"/>
</dbReference>
<dbReference type="PROSITE" id="PS51674">
    <property type="entry name" value="4FE4S_WBL"/>
    <property type="match status" value="1"/>
</dbReference>
<dbReference type="InterPro" id="IPR034768">
    <property type="entry name" value="4FE4S_WBL"/>
</dbReference>
<dbReference type="Proteomes" id="UP000570678">
    <property type="component" value="Unassembled WGS sequence"/>
</dbReference>
<accession>A0A846YNP9</accession>
<evidence type="ECO:0000256" key="1">
    <source>
        <dbReference type="SAM" id="MobiDB-lite"/>
    </source>
</evidence>
<evidence type="ECO:0000313" key="3">
    <source>
        <dbReference type="EMBL" id="NKY60403.1"/>
    </source>
</evidence>
<feature type="region of interest" description="Disordered" evidence="1">
    <location>
        <begin position="1"/>
        <end position="21"/>
    </location>
</feature>
<dbReference type="RefSeq" id="WP_157117200.1">
    <property type="nucleotide sequence ID" value="NZ_JAAXOT010000022.1"/>
</dbReference>
<dbReference type="AlphaFoldDB" id="A0A846YNP9"/>